<evidence type="ECO:0000256" key="1">
    <source>
        <dbReference type="SAM" id="MobiDB-lite"/>
    </source>
</evidence>
<dbReference type="InParanoid" id="A0A1V8SVM5"/>
<evidence type="ECO:0000256" key="2">
    <source>
        <dbReference type="SAM" id="Phobius"/>
    </source>
</evidence>
<dbReference type="STRING" id="1507870.A0A1V8SVM5"/>
<feature type="region of interest" description="Disordered" evidence="1">
    <location>
        <begin position="670"/>
        <end position="690"/>
    </location>
</feature>
<comment type="caution">
    <text evidence="4">The sequence shown here is derived from an EMBL/GenBank/DDBJ whole genome shotgun (WGS) entry which is preliminary data.</text>
</comment>
<feature type="transmembrane region" description="Helical" evidence="2">
    <location>
        <begin position="130"/>
        <end position="147"/>
    </location>
</feature>
<gene>
    <name evidence="4" type="ORF">B0A48_11332</name>
</gene>
<dbReference type="EMBL" id="NAJO01000026">
    <property type="protein sequence ID" value="OQO03048.1"/>
    <property type="molecule type" value="Genomic_DNA"/>
</dbReference>
<reference evidence="5" key="1">
    <citation type="submission" date="2017-03" db="EMBL/GenBank/DDBJ databases">
        <title>Genomes of endolithic fungi from Antarctica.</title>
        <authorList>
            <person name="Coleine C."/>
            <person name="Masonjones S."/>
            <person name="Stajich J.E."/>
        </authorList>
    </citation>
    <scope>NUCLEOTIDE SEQUENCE [LARGE SCALE GENOMIC DNA]</scope>
    <source>
        <strain evidence="5">CCFEE 5527</strain>
    </source>
</reference>
<organism evidence="4 5">
    <name type="scientific">Cryoendolithus antarcticus</name>
    <dbReference type="NCBI Taxonomy" id="1507870"/>
    <lineage>
        <taxon>Eukaryota</taxon>
        <taxon>Fungi</taxon>
        <taxon>Dikarya</taxon>
        <taxon>Ascomycota</taxon>
        <taxon>Pezizomycotina</taxon>
        <taxon>Dothideomycetes</taxon>
        <taxon>Dothideomycetidae</taxon>
        <taxon>Cladosporiales</taxon>
        <taxon>Cladosporiaceae</taxon>
        <taxon>Cryoendolithus</taxon>
    </lineage>
</organism>
<dbReference type="Pfam" id="PF24535">
    <property type="entry name" value="DUF7598"/>
    <property type="match status" value="1"/>
</dbReference>
<dbReference type="OrthoDB" id="4314040at2759"/>
<keyword evidence="5" id="KW-1185">Reference proteome</keyword>
<keyword evidence="2" id="KW-0472">Membrane</keyword>
<feature type="transmembrane region" description="Helical" evidence="2">
    <location>
        <begin position="89"/>
        <end position="109"/>
    </location>
</feature>
<feature type="transmembrane region" description="Helical" evidence="2">
    <location>
        <begin position="167"/>
        <end position="189"/>
    </location>
</feature>
<dbReference type="Proteomes" id="UP000192596">
    <property type="component" value="Unassembled WGS sequence"/>
</dbReference>
<feature type="domain" description="DUF7598" evidence="3">
    <location>
        <begin position="54"/>
        <end position="188"/>
    </location>
</feature>
<name>A0A1V8SVM5_9PEZI</name>
<protein>
    <recommendedName>
        <fullName evidence="3">DUF7598 domain-containing protein</fullName>
    </recommendedName>
</protein>
<evidence type="ECO:0000259" key="3">
    <source>
        <dbReference type="Pfam" id="PF24535"/>
    </source>
</evidence>
<evidence type="ECO:0000313" key="4">
    <source>
        <dbReference type="EMBL" id="OQO03048.1"/>
    </source>
</evidence>
<keyword evidence="2" id="KW-0812">Transmembrane</keyword>
<sequence length="793" mass="86087">MFLRLWPTEKLLYIPIESQKLEKIASFLRPSQSKQEEKKTKNMTLSPKSLAGPGYVILNGIRVMNVIGLMAVITASIVMLVKTSVSSKFFFFDAVTHVLTAITSMFLLCSELSLFRGYYARNWPLLSPSHGFVALALSMIVLGINMLGNLNKEATSQESLGLAFWRIVISSGCIIFVLGWANLIASCVFRDRSKNITARQVRAKGAVAVHKTPMPSSASQSTTPSAPELAASYISHPSPKPYSPLRLFHTPTTHRASLLPSYHNTASPPYPTAAPISPTSKYSRTTDCPKKSVWGAFTRGRKSGRASVGPQLPVNVEKEVEISGPIGVNPQFAHLCNGNGERRYKFIHEEVVPKSKKEPSPDKAVICFAKPVPALSDEVSSLASAFVSTLSITDPRYSVMCYGVFLPDVPARMGKHPALDASIAALTHAYPVVHTSQPTSLALSKYGTALTALRVALDSSNVRESMLEILCSIYLLMVTQIWLSRPGERTLSHGEAIASVLDTVAGTFDISKLGDGFAHQLLATLCMLVLMESVFNPNCNLHPWYYTNIVALSGPASPRNLDTHASKKGGLTHDSLCLWTLAQIPLYVRNPSSYLNEINIAYRNALVDLQELSTRKALFLNYIASLPSPSKSPLGSVLPLLQTAHGMLLAVTLIYNVLLSLHSPTSLTPPTLTNSPYGPSPSSSAFPSQSDLDHSATHLISEVLILAHTVSRYRPLGAAYMPIALVAAYIVCPASPPNTSEQDLLMQMLKDWETDFGKKAEAWNELANGEDGVLIAEGRLGWCGEAGREGISV</sequence>
<accession>A0A1V8SVM5</accession>
<feature type="transmembrane region" description="Helical" evidence="2">
    <location>
        <begin position="63"/>
        <end position="83"/>
    </location>
</feature>
<keyword evidence="2" id="KW-1133">Transmembrane helix</keyword>
<proteinExistence type="predicted"/>
<dbReference type="AlphaFoldDB" id="A0A1V8SVM5"/>
<evidence type="ECO:0000313" key="5">
    <source>
        <dbReference type="Proteomes" id="UP000192596"/>
    </source>
</evidence>
<dbReference type="InterPro" id="IPR056019">
    <property type="entry name" value="DUF7598"/>
</dbReference>